<dbReference type="GO" id="GO:0032787">
    <property type="term" value="P:monocarboxylic acid metabolic process"/>
    <property type="evidence" value="ECO:0007669"/>
    <property type="project" value="UniProtKB-ARBA"/>
</dbReference>
<dbReference type="Proteomes" id="UP000216225">
    <property type="component" value="Unassembled WGS sequence"/>
</dbReference>
<dbReference type="SUPFAM" id="SSF51735">
    <property type="entry name" value="NAD(P)-binding Rossmann-fold domains"/>
    <property type="match status" value="1"/>
</dbReference>
<evidence type="ECO:0000313" key="3">
    <source>
        <dbReference type="Proteomes" id="UP000216225"/>
    </source>
</evidence>
<organism evidence="2 3">
    <name type="scientific">Alicycliphilus denitrificans</name>
    <dbReference type="NCBI Taxonomy" id="179636"/>
    <lineage>
        <taxon>Bacteria</taxon>
        <taxon>Pseudomonadati</taxon>
        <taxon>Pseudomonadota</taxon>
        <taxon>Betaproteobacteria</taxon>
        <taxon>Burkholderiales</taxon>
        <taxon>Comamonadaceae</taxon>
        <taxon>Alicycliphilus</taxon>
    </lineage>
</organism>
<dbReference type="Gene3D" id="3.40.50.720">
    <property type="entry name" value="NAD(P)-binding Rossmann-like Domain"/>
    <property type="match status" value="1"/>
</dbReference>
<sequence>MKNLEGRVALVTGAGSGIGRSDALVLAERGATVIVNDFDQKVAGATVAQIVGAGGRAVPCVGDVGDATTITEAIDAARRQVGDIDILVNNAGISGRQQEFDAISDADLSRMFQVHVMGAWYCTRAVLPGMKVRGRGKIINTSSILGMAGRKRSSHYAGAKAALIGLTKAWAKEFAEWNIQVNVVAPGRVRTPILGDFADSEEYKRDLQTNVPLRRRGEPEEVAWLVAFLASDESDYITGQVISPNGGEVI</sequence>
<dbReference type="RefSeq" id="WP_094436831.1">
    <property type="nucleotide sequence ID" value="NZ_NKDB02000001.1"/>
</dbReference>
<dbReference type="PANTHER" id="PTHR42879">
    <property type="entry name" value="3-OXOACYL-(ACYL-CARRIER-PROTEIN) REDUCTASE"/>
    <property type="match status" value="1"/>
</dbReference>
<dbReference type="Pfam" id="PF13561">
    <property type="entry name" value="adh_short_C2"/>
    <property type="match status" value="1"/>
</dbReference>
<dbReference type="AlphaFoldDB" id="A0A3R7EH87"/>
<dbReference type="FunFam" id="3.40.50.720:FF:000084">
    <property type="entry name" value="Short-chain dehydrogenase reductase"/>
    <property type="match status" value="1"/>
</dbReference>
<protein>
    <submittedName>
        <fullName evidence="2">SDR family oxidoreductase</fullName>
    </submittedName>
</protein>
<gene>
    <name evidence="2" type="ORF">CE154_008465</name>
</gene>
<dbReference type="NCBIfam" id="NF005559">
    <property type="entry name" value="PRK07231.1"/>
    <property type="match status" value="1"/>
</dbReference>
<dbReference type="PROSITE" id="PS00061">
    <property type="entry name" value="ADH_SHORT"/>
    <property type="match status" value="1"/>
</dbReference>
<dbReference type="PRINTS" id="PR00081">
    <property type="entry name" value="GDHRDH"/>
</dbReference>
<reference evidence="2 3" key="1">
    <citation type="submission" date="2018-09" db="EMBL/GenBank/DDBJ databases">
        <title>Genome comparison of Alicycliphilus sp. BQ1, a polyurethanolytic bacterium, with its closest phylogenetic relatives Alicycliphilus denitrificans BC and K601, unable to attack polyurethane.</title>
        <authorList>
            <person name="Loza-Tavera H."/>
            <person name="Lozano L."/>
            <person name="Cevallos M."/>
            <person name="Maya-Lucas O."/>
            <person name="Garcia-Mena J."/>
            <person name="Hernandez J."/>
        </authorList>
    </citation>
    <scope>NUCLEOTIDE SEQUENCE [LARGE SCALE GENOMIC DNA]</scope>
    <source>
        <strain evidence="2 3">BQ1</strain>
    </source>
</reference>
<dbReference type="CDD" id="cd05233">
    <property type="entry name" value="SDR_c"/>
    <property type="match status" value="1"/>
</dbReference>
<evidence type="ECO:0000256" key="1">
    <source>
        <dbReference type="ARBA" id="ARBA00006484"/>
    </source>
</evidence>
<comment type="caution">
    <text evidence="2">The sequence shown here is derived from an EMBL/GenBank/DDBJ whole genome shotgun (WGS) entry which is preliminary data.</text>
</comment>
<accession>A0A3R7EH87</accession>
<dbReference type="InterPro" id="IPR002347">
    <property type="entry name" value="SDR_fam"/>
</dbReference>
<dbReference type="EMBL" id="NKDB02000001">
    <property type="protein sequence ID" value="RKJ99735.1"/>
    <property type="molecule type" value="Genomic_DNA"/>
</dbReference>
<name>A0A3R7EH87_9BURK</name>
<dbReference type="PANTHER" id="PTHR42879:SF2">
    <property type="entry name" value="3-OXOACYL-[ACYL-CARRIER-PROTEIN] REDUCTASE FABG"/>
    <property type="match status" value="1"/>
</dbReference>
<dbReference type="PRINTS" id="PR00080">
    <property type="entry name" value="SDRFAMILY"/>
</dbReference>
<dbReference type="InterPro" id="IPR020904">
    <property type="entry name" value="Sc_DH/Rdtase_CS"/>
</dbReference>
<proteinExistence type="inferred from homology"/>
<dbReference type="InterPro" id="IPR036291">
    <property type="entry name" value="NAD(P)-bd_dom_sf"/>
</dbReference>
<dbReference type="NCBIfam" id="NF009466">
    <property type="entry name" value="PRK12826.1-2"/>
    <property type="match status" value="1"/>
</dbReference>
<evidence type="ECO:0000313" key="2">
    <source>
        <dbReference type="EMBL" id="RKJ99735.1"/>
    </source>
</evidence>
<comment type="similarity">
    <text evidence="1">Belongs to the short-chain dehydrogenases/reductases (SDR) family.</text>
</comment>
<dbReference type="InterPro" id="IPR050259">
    <property type="entry name" value="SDR"/>
</dbReference>